<dbReference type="SUPFAM" id="SSF51905">
    <property type="entry name" value="FAD/NAD(P)-binding domain"/>
    <property type="match status" value="2"/>
</dbReference>
<dbReference type="PRINTS" id="PR00411">
    <property type="entry name" value="PNDRDTASEI"/>
</dbReference>
<organism evidence="2 3">
    <name type="scientific">Brachybacterium epidermidis</name>
    <dbReference type="NCBI Taxonomy" id="2781983"/>
    <lineage>
        <taxon>Bacteria</taxon>
        <taxon>Bacillati</taxon>
        <taxon>Actinomycetota</taxon>
        <taxon>Actinomycetes</taxon>
        <taxon>Micrococcales</taxon>
        <taxon>Dermabacteraceae</taxon>
        <taxon>Brachybacterium</taxon>
    </lineage>
</organism>
<gene>
    <name evidence="2" type="ORF">IOE58_08405</name>
</gene>
<accession>A0ABR9W445</accession>
<dbReference type="PANTHER" id="PTHR43539">
    <property type="entry name" value="FLAVIN-BINDING MONOOXYGENASE-LIKE PROTEIN (AFU_ORTHOLOGUE AFUA_4G09220)"/>
    <property type="match status" value="1"/>
</dbReference>
<dbReference type="PANTHER" id="PTHR43539:SF78">
    <property type="entry name" value="FLAVIN-CONTAINING MONOOXYGENASE"/>
    <property type="match status" value="1"/>
</dbReference>
<comment type="caution">
    <text evidence="2">The sequence shown here is derived from an EMBL/GenBank/DDBJ whole genome shotgun (WGS) entry which is preliminary data.</text>
</comment>
<name>A0ABR9W445_9MICO</name>
<proteinExistence type="predicted"/>
<reference evidence="2 3" key="1">
    <citation type="submission" date="2020-10" db="EMBL/GenBank/DDBJ databases">
        <title>Draft genome and description of Brachybacterium epidermidis sp nov.</title>
        <authorList>
            <person name="Boxberger M."/>
            <person name="La Scola B."/>
        </authorList>
    </citation>
    <scope>NUCLEOTIDE SEQUENCE [LARGE SCALE GENOMIC DNA]</scope>
    <source>
        <strain evidence="2 3">Marseille-Q2903</strain>
    </source>
</reference>
<dbReference type="InterPro" id="IPR050982">
    <property type="entry name" value="Auxin_biosynth/cation_transpt"/>
</dbReference>
<dbReference type="Gene3D" id="3.50.50.60">
    <property type="entry name" value="FAD/NAD(P)-binding domain"/>
    <property type="match status" value="1"/>
</dbReference>
<sequence>MRTDMREADVVVIGAGQAGLSAAYHLWRRGFRSTESSESSDRADSTYISESSDRTVILLDAEQGPGGAWRHRWDSLTMATVNGIRELPGMPEVVSDPSEPSNQAVPAYFADFEARYQVPTERSVRVVRVENDPDAPDDPEGPLPRRRLLIHSVGPDGTSLPLIRTRAILNATGTWTRPFLPAYPGAADFTGRQLHTADYTRAGDFTGKRVAVIGGGISALGHLMELADAGATTHWYTRREPVFTEEAFTAERGSRAVAGVAERVAQGLPVQSVVSATGLFWTPTLREADRRGILERHPMFGRIVPGGVIEADGTTTELDVLLWATGFRHELTHLRPLRLHNHRGGITMDGTAVAEDPRIHLLGYGPSASTIGANRAGRAAVAELVRLLEADDELEAADEDRSISARTVA</sequence>
<dbReference type="InterPro" id="IPR036188">
    <property type="entry name" value="FAD/NAD-bd_sf"/>
</dbReference>
<keyword evidence="1" id="KW-0560">Oxidoreductase</keyword>
<evidence type="ECO:0000313" key="3">
    <source>
        <dbReference type="Proteomes" id="UP000644727"/>
    </source>
</evidence>
<evidence type="ECO:0000256" key="1">
    <source>
        <dbReference type="ARBA" id="ARBA00023002"/>
    </source>
</evidence>
<dbReference type="EMBL" id="JADEYR010000007">
    <property type="protein sequence ID" value="MBE9404205.1"/>
    <property type="molecule type" value="Genomic_DNA"/>
</dbReference>
<dbReference type="Proteomes" id="UP000644727">
    <property type="component" value="Unassembled WGS sequence"/>
</dbReference>
<dbReference type="PRINTS" id="PR00368">
    <property type="entry name" value="FADPNR"/>
</dbReference>
<keyword evidence="3" id="KW-1185">Reference proteome</keyword>
<evidence type="ECO:0000313" key="2">
    <source>
        <dbReference type="EMBL" id="MBE9404205.1"/>
    </source>
</evidence>
<protein>
    <submittedName>
        <fullName evidence="2">NAD(P)/FAD-dependent oxidoreductase</fullName>
    </submittedName>
</protein>
<dbReference type="Pfam" id="PF13738">
    <property type="entry name" value="Pyr_redox_3"/>
    <property type="match status" value="1"/>
</dbReference>